<dbReference type="RefSeq" id="WP_379157885.1">
    <property type="nucleotide sequence ID" value="NZ_JBHSRJ010000008.1"/>
</dbReference>
<dbReference type="EMBL" id="JBHSRJ010000008">
    <property type="protein sequence ID" value="MFC6045179.1"/>
    <property type="molecule type" value="Genomic_DNA"/>
</dbReference>
<evidence type="ECO:0000313" key="4">
    <source>
        <dbReference type="Proteomes" id="UP001596135"/>
    </source>
</evidence>
<feature type="signal peptide" evidence="1">
    <location>
        <begin position="1"/>
        <end position="19"/>
    </location>
</feature>
<name>A0ABW1LMU1_9ACTN</name>
<proteinExistence type="predicted"/>
<dbReference type="Proteomes" id="UP001596135">
    <property type="component" value="Unassembled WGS sequence"/>
</dbReference>
<evidence type="ECO:0000256" key="1">
    <source>
        <dbReference type="SAM" id="SignalP"/>
    </source>
</evidence>
<evidence type="ECO:0000259" key="2">
    <source>
        <dbReference type="Pfam" id="PF03724"/>
    </source>
</evidence>
<keyword evidence="4" id="KW-1185">Reference proteome</keyword>
<feature type="domain" description="DUF306" evidence="2">
    <location>
        <begin position="27"/>
        <end position="127"/>
    </location>
</feature>
<dbReference type="InterPro" id="IPR038670">
    <property type="entry name" value="HslJ-like_sf"/>
</dbReference>
<protein>
    <submittedName>
        <fullName evidence="3">META domain-containing protein</fullName>
    </submittedName>
</protein>
<reference evidence="4" key="1">
    <citation type="journal article" date="2019" name="Int. J. Syst. Evol. Microbiol.">
        <title>The Global Catalogue of Microorganisms (GCM) 10K type strain sequencing project: providing services to taxonomists for standard genome sequencing and annotation.</title>
        <authorList>
            <consortium name="The Broad Institute Genomics Platform"/>
            <consortium name="The Broad Institute Genome Sequencing Center for Infectious Disease"/>
            <person name="Wu L."/>
            <person name="Ma J."/>
        </authorList>
    </citation>
    <scope>NUCLEOTIDE SEQUENCE [LARGE SCALE GENOMIC DNA]</scope>
    <source>
        <strain evidence="4">CCUG 54522</strain>
    </source>
</reference>
<organism evidence="3 4">
    <name type="scientific">Nocardioides hankookensis</name>
    <dbReference type="NCBI Taxonomy" id="443157"/>
    <lineage>
        <taxon>Bacteria</taxon>
        <taxon>Bacillati</taxon>
        <taxon>Actinomycetota</taxon>
        <taxon>Actinomycetes</taxon>
        <taxon>Propionibacteriales</taxon>
        <taxon>Nocardioidaceae</taxon>
        <taxon>Nocardioides</taxon>
    </lineage>
</organism>
<feature type="chain" id="PRO_5047343458" evidence="1">
    <location>
        <begin position="20"/>
        <end position="134"/>
    </location>
</feature>
<dbReference type="PROSITE" id="PS51257">
    <property type="entry name" value="PROKAR_LIPOPROTEIN"/>
    <property type="match status" value="1"/>
</dbReference>
<dbReference type="InterPro" id="IPR053147">
    <property type="entry name" value="Hsp_HslJ-like"/>
</dbReference>
<dbReference type="PANTHER" id="PTHR35535">
    <property type="entry name" value="HEAT SHOCK PROTEIN HSLJ"/>
    <property type="match status" value="1"/>
</dbReference>
<comment type="caution">
    <text evidence="3">The sequence shown here is derived from an EMBL/GenBank/DDBJ whole genome shotgun (WGS) entry which is preliminary data.</text>
</comment>
<accession>A0ABW1LMU1</accession>
<dbReference type="Pfam" id="PF03724">
    <property type="entry name" value="META"/>
    <property type="match status" value="1"/>
</dbReference>
<evidence type="ECO:0000313" key="3">
    <source>
        <dbReference type="EMBL" id="MFC6045179.1"/>
    </source>
</evidence>
<keyword evidence="1" id="KW-0732">Signal</keyword>
<dbReference type="PANTHER" id="PTHR35535:SF2">
    <property type="entry name" value="DUF306 DOMAIN-CONTAINING PROTEIN"/>
    <property type="match status" value="1"/>
</dbReference>
<dbReference type="Gene3D" id="2.40.128.270">
    <property type="match status" value="1"/>
</dbReference>
<sequence length="134" mass="13813">MRVGSWVAVVAVAVGLTSACDSGLSADDLDGTTYTSTSVSGRDLVEETAITLVFDGDRVSTNAGCNTSGGRYEIDGGTLRAAGEWASTTIGCPDDLAAQDDWLQGMLEDGVGAELDDHTLTLTSDDVTIDMTAE</sequence>
<dbReference type="InterPro" id="IPR005184">
    <property type="entry name" value="DUF306_Meta_HslJ"/>
</dbReference>
<gene>
    <name evidence="3" type="ORF">ACFPYL_18970</name>
</gene>